<sequence length="452" mass="50455">MEDPDLDPSLQAFTLLLSAFQGPVSPGIIAGFILIILLLILSAAISGSEIAFFSLSPNQLNDLKTDTGKKSRIIRELLEKPKRLLATILIANNFVNVAIIIISSYLMMGLFDFSGSPVLGFLVQVVVVTALILMFGEIMPKIFATQYAVAVAYFMAQPMLVLRGIFSPLSSLLVKSTNLIDKRIERKGHEITIDDLSEALDITSADDQTPEEEKKILKGIVKFGDIAVKEIMRSRLDVTAVDEKTPFDRLISIILDAGYSRVPVFRESFDNVTGILYIKDLLPHLKKDNGFGWQELQRPAIFVPENKRISDLLHEFQSRKIHMAIVVDEYGGTSGLVTMEDILEEIVGEINDEFDSESDAIHYTKVDDSTYIFEGKTLLNDFCKTMGIEDRIFDEAKGESDTLAGLMLELAGKIPETTETFPFDKYVFQAETVDKRRIKKVKVIITELPVTD</sequence>
<evidence type="ECO:0000256" key="6">
    <source>
        <dbReference type="ARBA" id="ARBA00022989"/>
    </source>
</evidence>
<name>A0A0S7C593_9BACT</name>
<dbReference type="PROSITE" id="PS51371">
    <property type="entry name" value="CBS"/>
    <property type="match status" value="2"/>
</dbReference>
<reference evidence="14" key="1">
    <citation type="journal article" date="2015" name="Genome Announc.">
        <title>Draft Genome Sequence of Bacteroidales Strain TBC1, a Novel Isolate from a Methanogenic Wastewater Treatment System.</title>
        <authorList>
            <person name="Tourlousse D.M."/>
            <person name="Matsuura N."/>
            <person name="Sun L."/>
            <person name="Toyonaga M."/>
            <person name="Kuroda K."/>
            <person name="Ohashi A."/>
            <person name="Cruz R."/>
            <person name="Yamaguchi T."/>
            <person name="Sekiguchi Y."/>
        </authorList>
    </citation>
    <scope>NUCLEOTIDE SEQUENCE [LARGE SCALE GENOMIC DNA]</scope>
    <source>
        <strain evidence="14">TBC1</strain>
    </source>
</reference>
<gene>
    <name evidence="14" type="ORF">TBC1_112359</name>
</gene>
<evidence type="ECO:0000256" key="3">
    <source>
        <dbReference type="ARBA" id="ARBA00022475"/>
    </source>
</evidence>
<dbReference type="SUPFAM" id="SSF56176">
    <property type="entry name" value="FAD-binding/transporter-associated domain-like"/>
    <property type="match status" value="1"/>
</dbReference>
<protein>
    <submittedName>
        <fullName evidence="14">Gliding motility-associated protein GldE</fullName>
    </submittedName>
</protein>
<dbReference type="STRING" id="1678841.TBC1_112359"/>
<evidence type="ECO:0000313" key="15">
    <source>
        <dbReference type="Proteomes" id="UP000053091"/>
    </source>
</evidence>
<dbReference type="CDD" id="cd04590">
    <property type="entry name" value="CBS_pair_CorC_HlyC_assoc"/>
    <property type="match status" value="1"/>
</dbReference>
<proteinExistence type="inferred from homology"/>
<dbReference type="OrthoDB" id="9798188at2"/>
<dbReference type="PATRIC" id="fig|1678841.3.peg.2641"/>
<keyword evidence="15" id="KW-1185">Reference proteome</keyword>
<feature type="transmembrane region" description="Helical" evidence="11">
    <location>
        <begin position="118"/>
        <end position="135"/>
    </location>
</feature>
<dbReference type="Pfam" id="PF03471">
    <property type="entry name" value="CorC_HlyC"/>
    <property type="match status" value="1"/>
</dbReference>
<dbReference type="Gene3D" id="3.30.465.10">
    <property type="match status" value="1"/>
</dbReference>
<evidence type="ECO:0000256" key="8">
    <source>
        <dbReference type="ARBA" id="ARBA00023136"/>
    </source>
</evidence>
<evidence type="ECO:0000259" key="12">
    <source>
        <dbReference type="PROSITE" id="PS51371"/>
    </source>
</evidence>
<evidence type="ECO:0000256" key="4">
    <source>
        <dbReference type="ARBA" id="ARBA00022692"/>
    </source>
</evidence>
<accession>A0A0S7C593</accession>
<evidence type="ECO:0000313" key="14">
    <source>
        <dbReference type="EMBL" id="GAP44195.1"/>
    </source>
</evidence>
<evidence type="ECO:0000259" key="13">
    <source>
        <dbReference type="PROSITE" id="PS51846"/>
    </source>
</evidence>
<feature type="transmembrane region" description="Helical" evidence="11">
    <location>
        <begin position="84"/>
        <end position="106"/>
    </location>
</feature>
<feature type="transmembrane region" description="Helical" evidence="11">
    <location>
        <begin position="147"/>
        <end position="166"/>
    </location>
</feature>
<organism evidence="14">
    <name type="scientific">Lentimicrobium saccharophilum</name>
    <dbReference type="NCBI Taxonomy" id="1678841"/>
    <lineage>
        <taxon>Bacteria</taxon>
        <taxon>Pseudomonadati</taxon>
        <taxon>Bacteroidota</taxon>
        <taxon>Bacteroidia</taxon>
        <taxon>Bacteroidales</taxon>
        <taxon>Lentimicrobiaceae</taxon>
        <taxon>Lentimicrobium</taxon>
    </lineage>
</organism>
<dbReference type="SUPFAM" id="SSF54631">
    <property type="entry name" value="CBS-domain pair"/>
    <property type="match status" value="1"/>
</dbReference>
<dbReference type="Pfam" id="PF00571">
    <property type="entry name" value="CBS"/>
    <property type="match status" value="2"/>
</dbReference>
<dbReference type="PANTHER" id="PTHR22777:SF32">
    <property type="entry name" value="UPF0053 INNER MEMBRANE PROTEIN YFJD"/>
    <property type="match status" value="1"/>
</dbReference>
<feature type="transmembrane region" description="Helical" evidence="11">
    <location>
        <begin position="24"/>
        <end position="45"/>
    </location>
</feature>
<dbReference type="InterPro" id="IPR002550">
    <property type="entry name" value="CNNM"/>
</dbReference>
<keyword evidence="6 10" id="KW-1133">Transmembrane helix</keyword>
<dbReference type="NCBIfam" id="TIGR03520">
    <property type="entry name" value="GldE"/>
    <property type="match status" value="1"/>
</dbReference>
<keyword evidence="4 10" id="KW-0812">Transmembrane</keyword>
<dbReference type="InterPro" id="IPR036318">
    <property type="entry name" value="FAD-bd_PCMH-like_sf"/>
</dbReference>
<evidence type="ECO:0000256" key="2">
    <source>
        <dbReference type="ARBA" id="ARBA00006337"/>
    </source>
</evidence>
<dbReference type="SMART" id="SM01091">
    <property type="entry name" value="CorC_HlyC"/>
    <property type="match status" value="1"/>
</dbReference>
<evidence type="ECO:0000256" key="1">
    <source>
        <dbReference type="ARBA" id="ARBA00004651"/>
    </source>
</evidence>
<comment type="subcellular location">
    <subcellularLocation>
        <location evidence="1">Cell membrane</location>
        <topology evidence="1">Multi-pass membrane protein</topology>
    </subcellularLocation>
</comment>
<dbReference type="InterPro" id="IPR005170">
    <property type="entry name" value="Transptr-assoc_dom"/>
</dbReference>
<keyword evidence="7 9" id="KW-0129">CBS domain</keyword>
<dbReference type="PANTHER" id="PTHR22777">
    <property type="entry name" value="HEMOLYSIN-RELATED"/>
    <property type="match status" value="1"/>
</dbReference>
<dbReference type="Pfam" id="PF01595">
    <property type="entry name" value="CNNM"/>
    <property type="match status" value="1"/>
</dbReference>
<evidence type="ECO:0000256" key="5">
    <source>
        <dbReference type="ARBA" id="ARBA00022737"/>
    </source>
</evidence>
<dbReference type="PROSITE" id="PS51846">
    <property type="entry name" value="CNNM"/>
    <property type="match status" value="1"/>
</dbReference>
<dbReference type="EMBL" id="DF968182">
    <property type="protein sequence ID" value="GAP44195.1"/>
    <property type="molecule type" value="Genomic_DNA"/>
</dbReference>
<feature type="domain" description="CBS" evidence="12">
    <location>
        <begin position="232"/>
        <end position="291"/>
    </location>
</feature>
<feature type="domain" description="CNNM transmembrane" evidence="13">
    <location>
        <begin position="24"/>
        <end position="213"/>
    </location>
</feature>
<dbReference type="FunFam" id="3.10.580.10:FF:000002">
    <property type="entry name" value="Magnesium/cobalt efflux protein CorC"/>
    <property type="match status" value="1"/>
</dbReference>
<keyword evidence="8 10" id="KW-0472">Membrane</keyword>
<keyword evidence="3" id="KW-1003">Cell membrane</keyword>
<dbReference type="InterPro" id="IPR046342">
    <property type="entry name" value="CBS_dom_sf"/>
</dbReference>
<dbReference type="InterPro" id="IPR000644">
    <property type="entry name" value="CBS_dom"/>
</dbReference>
<dbReference type="RefSeq" id="WP_062042570.1">
    <property type="nucleotide sequence ID" value="NZ_DF968182.1"/>
</dbReference>
<evidence type="ECO:0000256" key="9">
    <source>
        <dbReference type="PROSITE-ProRule" id="PRU00703"/>
    </source>
</evidence>
<evidence type="ECO:0000256" key="7">
    <source>
        <dbReference type="ARBA" id="ARBA00023122"/>
    </source>
</evidence>
<evidence type="ECO:0000256" key="10">
    <source>
        <dbReference type="PROSITE-ProRule" id="PRU01193"/>
    </source>
</evidence>
<evidence type="ECO:0000256" key="11">
    <source>
        <dbReference type="SAM" id="Phobius"/>
    </source>
</evidence>
<keyword evidence="5" id="KW-0677">Repeat</keyword>
<dbReference type="InterPro" id="IPR016169">
    <property type="entry name" value="FAD-bd_PCMH_sub2"/>
</dbReference>
<dbReference type="InterPro" id="IPR044751">
    <property type="entry name" value="Ion_transp-like_CBS"/>
</dbReference>
<dbReference type="GO" id="GO:0005886">
    <property type="term" value="C:plasma membrane"/>
    <property type="evidence" value="ECO:0007669"/>
    <property type="project" value="UniProtKB-SubCell"/>
</dbReference>
<dbReference type="AlphaFoldDB" id="A0A0S7C593"/>
<comment type="similarity">
    <text evidence="2">Belongs to the UPF0053 family.</text>
</comment>
<dbReference type="SMART" id="SM00116">
    <property type="entry name" value="CBS"/>
    <property type="match status" value="2"/>
</dbReference>
<dbReference type="InterPro" id="IPR019862">
    <property type="entry name" value="Motility-assoc_prot_GldE"/>
</dbReference>
<dbReference type="GO" id="GO:0050660">
    <property type="term" value="F:flavin adenine dinucleotide binding"/>
    <property type="evidence" value="ECO:0007669"/>
    <property type="project" value="InterPro"/>
</dbReference>
<dbReference type="Gene3D" id="3.10.580.10">
    <property type="entry name" value="CBS-domain"/>
    <property type="match status" value="1"/>
</dbReference>
<dbReference type="Proteomes" id="UP000053091">
    <property type="component" value="Unassembled WGS sequence"/>
</dbReference>
<feature type="domain" description="CBS" evidence="12">
    <location>
        <begin position="296"/>
        <end position="353"/>
    </location>
</feature>